<evidence type="ECO:0000256" key="7">
    <source>
        <dbReference type="SAM" id="Phobius"/>
    </source>
</evidence>
<dbReference type="InterPro" id="IPR004681">
    <property type="entry name" value="TRAP_DctM"/>
</dbReference>
<keyword evidence="2" id="KW-1003">Cell membrane</keyword>
<dbReference type="GO" id="GO:0022857">
    <property type="term" value="F:transmembrane transporter activity"/>
    <property type="evidence" value="ECO:0007669"/>
    <property type="project" value="TreeGrafter"/>
</dbReference>
<dbReference type="RefSeq" id="WP_062019930.1">
    <property type="nucleotide sequence ID" value="NZ_LQQC01000005.1"/>
</dbReference>
<feature type="transmembrane region" description="Helical" evidence="7">
    <location>
        <begin position="262"/>
        <end position="280"/>
    </location>
</feature>
<comment type="subcellular location">
    <subcellularLocation>
        <location evidence="1">Cell inner membrane</location>
        <topology evidence="1">Multi-pass membrane protein</topology>
    </subcellularLocation>
</comment>
<feature type="transmembrane region" description="Helical" evidence="7">
    <location>
        <begin position="339"/>
        <end position="367"/>
    </location>
</feature>
<feature type="transmembrane region" description="Helical" evidence="7">
    <location>
        <begin position="59"/>
        <end position="77"/>
    </location>
</feature>
<evidence type="ECO:0000259" key="8">
    <source>
        <dbReference type="Pfam" id="PF06808"/>
    </source>
</evidence>
<keyword evidence="10" id="KW-1185">Reference proteome</keyword>
<dbReference type="GO" id="GO:0005886">
    <property type="term" value="C:plasma membrane"/>
    <property type="evidence" value="ECO:0007669"/>
    <property type="project" value="UniProtKB-SubCell"/>
</dbReference>
<feature type="transmembrane region" description="Helical" evidence="7">
    <location>
        <begin position="140"/>
        <end position="163"/>
    </location>
</feature>
<dbReference type="AlphaFoldDB" id="A0A150HAQ4"/>
<dbReference type="InterPro" id="IPR010656">
    <property type="entry name" value="DctM"/>
</dbReference>
<evidence type="ECO:0000256" key="3">
    <source>
        <dbReference type="ARBA" id="ARBA00022519"/>
    </source>
</evidence>
<feature type="transmembrane region" description="Helical" evidence="7">
    <location>
        <begin position="98"/>
        <end position="128"/>
    </location>
</feature>
<organism evidence="9 10">
    <name type="scientific">Brevibacterium ravenspurgense</name>
    <dbReference type="NCBI Taxonomy" id="479117"/>
    <lineage>
        <taxon>Bacteria</taxon>
        <taxon>Bacillati</taxon>
        <taxon>Actinomycetota</taxon>
        <taxon>Actinomycetes</taxon>
        <taxon>Micrococcales</taxon>
        <taxon>Brevibacteriaceae</taxon>
        <taxon>Brevibacterium</taxon>
    </lineage>
</organism>
<evidence type="ECO:0000256" key="1">
    <source>
        <dbReference type="ARBA" id="ARBA00004429"/>
    </source>
</evidence>
<dbReference type="PIRSF" id="PIRSF006066">
    <property type="entry name" value="HI0050"/>
    <property type="match status" value="1"/>
</dbReference>
<dbReference type="NCBIfam" id="TIGR00786">
    <property type="entry name" value="dctM"/>
    <property type="match status" value="1"/>
</dbReference>
<protein>
    <submittedName>
        <fullName evidence="9">Sialic acid TRAP transporter permease protein SiaT</fullName>
    </submittedName>
</protein>
<dbReference type="PATRIC" id="fig|479117.4.peg.449"/>
<comment type="caution">
    <text evidence="9">The sequence shown here is derived from an EMBL/GenBank/DDBJ whole genome shotgun (WGS) entry which is preliminary data.</text>
</comment>
<feature type="transmembrane region" description="Helical" evidence="7">
    <location>
        <begin position="175"/>
        <end position="196"/>
    </location>
</feature>
<evidence type="ECO:0000256" key="4">
    <source>
        <dbReference type="ARBA" id="ARBA00022692"/>
    </source>
</evidence>
<name>A0A150HAQ4_9MICO</name>
<keyword evidence="6 7" id="KW-0472">Membrane</keyword>
<gene>
    <name evidence="9" type="primary">siaT_1</name>
    <name evidence="9" type="ORF">Bravens_00450</name>
</gene>
<dbReference type="PANTHER" id="PTHR33362">
    <property type="entry name" value="SIALIC ACID TRAP TRANSPORTER PERMEASE PROTEIN SIAT-RELATED"/>
    <property type="match status" value="1"/>
</dbReference>
<feature type="transmembrane region" description="Helical" evidence="7">
    <location>
        <begin position="417"/>
        <end position="438"/>
    </location>
</feature>
<dbReference type="Proteomes" id="UP000243589">
    <property type="component" value="Unassembled WGS sequence"/>
</dbReference>
<dbReference type="EMBL" id="LQQC01000005">
    <property type="protein sequence ID" value="KXZ59203.1"/>
    <property type="molecule type" value="Genomic_DNA"/>
</dbReference>
<feature type="domain" description="TRAP C4-dicarboxylate transport system permease DctM subunit" evidence="8">
    <location>
        <begin position="12"/>
        <end position="441"/>
    </location>
</feature>
<evidence type="ECO:0000313" key="10">
    <source>
        <dbReference type="Proteomes" id="UP000243589"/>
    </source>
</evidence>
<keyword evidence="5 7" id="KW-1133">Transmembrane helix</keyword>
<evidence type="ECO:0000256" key="5">
    <source>
        <dbReference type="ARBA" id="ARBA00022989"/>
    </source>
</evidence>
<feature type="transmembrane region" description="Helical" evidence="7">
    <location>
        <begin position="7"/>
        <end position="39"/>
    </location>
</feature>
<evidence type="ECO:0000256" key="6">
    <source>
        <dbReference type="ARBA" id="ARBA00023136"/>
    </source>
</evidence>
<evidence type="ECO:0000256" key="2">
    <source>
        <dbReference type="ARBA" id="ARBA00022475"/>
    </source>
</evidence>
<feature type="transmembrane region" description="Helical" evidence="7">
    <location>
        <begin position="234"/>
        <end position="255"/>
    </location>
</feature>
<keyword evidence="3" id="KW-0997">Cell inner membrane</keyword>
<evidence type="ECO:0000313" key="9">
    <source>
        <dbReference type="EMBL" id="KXZ59203.1"/>
    </source>
</evidence>
<dbReference type="Pfam" id="PF06808">
    <property type="entry name" value="DctM"/>
    <property type="match status" value="1"/>
</dbReference>
<feature type="transmembrane region" description="Helical" evidence="7">
    <location>
        <begin position="379"/>
        <end position="405"/>
    </location>
</feature>
<dbReference type="PANTHER" id="PTHR33362:SF5">
    <property type="entry name" value="C4-DICARBOXYLATE TRAP TRANSPORTER LARGE PERMEASE PROTEIN DCTM"/>
    <property type="match status" value="1"/>
</dbReference>
<sequence length="452" mass="47959">MSPLLSGGLIIVISLVLFASGMPIAFALAITALTAILIFLGPEHTELFGKLTFDSLNDFGLLAIPLFVLMGNLFGGSKASRQLFVAGEAWLSRIRGGLAMSSVVASTVFAAMTGSSPATAAAIGRVAIPEMQARGYSARIATGAVAAGGTLGILIPPSVTLILYGIASEQSIGQLFAAGIIPGIVVMIMFCIWIYIAVTRDQKRLSAEQSNGETSRVIGMSEDGPVTWTWGERFAALVKVLPFGALVAAVLFVLYRGIATPSEAAAIGVILVALLVIVFYREHNGKELLGVLQSSVSQSSMILMITAFSAVIATVLSYLEVPQELASTITDFELNRWIVLILINIVLLVMGLFLPPVSIVVMVTPILLPLILELGFDPIWFGIVMTINMEMGLITPPVGLNLFVIKGIAPKIKLTDILAGSAPYIVVLGLAIVLFSIFPEIVTWLPEVLYKD</sequence>
<proteinExistence type="predicted"/>
<accession>A0A150HAQ4</accession>
<reference evidence="9 10" key="1">
    <citation type="submission" date="2016-01" db="EMBL/GenBank/DDBJ databases">
        <title>Use of Whole Genome Sequencing to ascertain that Brevibacterium massiliense (Roux, Raoult 2009) is a later heterotypic synonym of Brevibacterium ravenspurgense (Mages 2008).</title>
        <authorList>
            <person name="Bernier A.-M."/>
            <person name="Burdz T."/>
            <person name="Huynh C."/>
            <person name="Pachecho A.L."/>
            <person name="Wiebe D."/>
            <person name="Bonner C."/>
            <person name="Bernard K."/>
        </authorList>
    </citation>
    <scope>NUCLEOTIDE SEQUENCE [LARGE SCALE GENOMIC DNA]</scope>
    <source>
        <strain evidence="9 10">CCUG56047</strain>
    </source>
</reference>
<keyword evidence="4 7" id="KW-0812">Transmembrane</keyword>
<feature type="transmembrane region" description="Helical" evidence="7">
    <location>
        <begin position="300"/>
        <end position="319"/>
    </location>
</feature>